<name>A0AAW0X2S5_CHEQU</name>
<dbReference type="PRINTS" id="PR00007">
    <property type="entry name" value="COMPLEMNTC1Q"/>
</dbReference>
<feature type="non-terminal residue" evidence="5">
    <location>
        <position position="1"/>
    </location>
</feature>
<keyword evidence="2" id="KW-0964">Secreted</keyword>
<dbReference type="InterPro" id="IPR008983">
    <property type="entry name" value="Tumour_necrosis_fac-like_dom"/>
</dbReference>
<evidence type="ECO:0000313" key="5">
    <source>
        <dbReference type="EMBL" id="KAK8733476.1"/>
    </source>
</evidence>
<dbReference type="PANTHER" id="PTHR22923">
    <property type="entry name" value="CEREBELLIN-RELATED"/>
    <property type="match status" value="1"/>
</dbReference>
<protein>
    <recommendedName>
        <fullName evidence="4">C1q domain-containing protein</fullName>
    </recommendedName>
</protein>
<dbReference type="SMART" id="SM00110">
    <property type="entry name" value="C1Q"/>
    <property type="match status" value="1"/>
</dbReference>
<evidence type="ECO:0000256" key="3">
    <source>
        <dbReference type="ARBA" id="ARBA00022729"/>
    </source>
</evidence>
<sequence length="194" mass="21856">SVLAANADEIRDTTFNETDLPHFNETDLPHFNDTEADVQLDNDTNVEERQLFPPLLPIPSLQLPSYNVAFSVRKATERLTAFAHVHFRDVITNIGAGWDPSNNEFVAPYNGGYYFSFHAVGARIGDFTMALVKNGVYQVTAYGTQTSLEHGSNSVFLELRRQDRVYLQLQQGSIYEHPANEAYTTFTGFLVFNL</sequence>
<organism evidence="5 6">
    <name type="scientific">Cherax quadricarinatus</name>
    <name type="common">Australian red claw crayfish</name>
    <dbReference type="NCBI Taxonomy" id="27406"/>
    <lineage>
        <taxon>Eukaryota</taxon>
        <taxon>Metazoa</taxon>
        <taxon>Ecdysozoa</taxon>
        <taxon>Arthropoda</taxon>
        <taxon>Crustacea</taxon>
        <taxon>Multicrustacea</taxon>
        <taxon>Malacostraca</taxon>
        <taxon>Eumalacostraca</taxon>
        <taxon>Eucarida</taxon>
        <taxon>Decapoda</taxon>
        <taxon>Pleocyemata</taxon>
        <taxon>Astacidea</taxon>
        <taxon>Parastacoidea</taxon>
        <taxon>Parastacidae</taxon>
        <taxon>Cherax</taxon>
    </lineage>
</organism>
<feature type="domain" description="C1q" evidence="4">
    <location>
        <begin position="63"/>
        <end position="194"/>
    </location>
</feature>
<dbReference type="Gene3D" id="2.60.120.40">
    <property type="match status" value="1"/>
</dbReference>
<reference evidence="5 6" key="1">
    <citation type="journal article" date="2024" name="BMC Genomics">
        <title>Genome assembly of redclaw crayfish (Cherax quadricarinatus) provides insights into its immune adaptation and hypoxia tolerance.</title>
        <authorList>
            <person name="Liu Z."/>
            <person name="Zheng J."/>
            <person name="Li H."/>
            <person name="Fang K."/>
            <person name="Wang S."/>
            <person name="He J."/>
            <person name="Zhou D."/>
            <person name="Weng S."/>
            <person name="Chi M."/>
            <person name="Gu Z."/>
            <person name="He J."/>
            <person name="Li F."/>
            <person name="Wang M."/>
        </authorList>
    </citation>
    <scope>NUCLEOTIDE SEQUENCE [LARGE SCALE GENOMIC DNA]</scope>
    <source>
        <strain evidence="5">ZL_2023a</strain>
    </source>
</reference>
<dbReference type="PROSITE" id="PS50871">
    <property type="entry name" value="C1Q"/>
    <property type="match status" value="1"/>
</dbReference>
<dbReference type="SUPFAM" id="SSF49842">
    <property type="entry name" value="TNF-like"/>
    <property type="match status" value="1"/>
</dbReference>
<dbReference type="Pfam" id="PF00386">
    <property type="entry name" value="C1q"/>
    <property type="match status" value="1"/>
</dbReference>
<evidence type="ECO:0000256" key="1">
    <source>
        <dbReference type="ARBA" id="ARBA00004613"/>
    </source>
</evidence>
<evidence type="ECO:0000256" key="2">
    <source>
        <dbReference type="ARBA" id="ARBA00022525"/>
    </source>
</evidence>
<dbReference type="Proteomes" id="UP001445076">
    <property type="component" value="Unassembled WGS sequence"/>
</dbReference>
<dbReference type="PANTHER" id="PTHR22923:SF116">
    <property type="entry name" value="C1Q DOMAIN-CONTAINING PROTEIN"/>
    <property type="match status" value="1"/>
</dbReference>
<keyword evidence="3" id="KW-0732">Signal</keyword>
<evidence type="ECO:0000259" key="4">
    <source>
        <dbReference type="PROSITE" id="PS50871"/>
    </source>
</evidence>
<dbReference type="GO" id="GO:0005576">
    <property type="term" value="C:extracellular region"/>
    <property type="evidence" value="ECO:0007669"/>
    <property type="project" value="UniProtKB-SubCell"/>
</dbReference>
<evidence type="ECO:0000313" key="6">
    <source>
        <dbReference type="Proteomes" id="UP001445076"/>
    </source>
</evidence>
<dbReference type="InterPro" id="IPR001073">
    <property type="entry name" value="C1q_dom"/>
</dbReference>
<dbReference type="AlphaFoldDB" id="A0AAW0X2S5"/>
<comment type="subcellular location">
    <subcellularLocation>
        <location evidence="1">Secreted</location>
    </subcellularLocation>
</comment>
<dbReference type="InterPro" id="IPR050822">
    <property type="entry name" value="Cerebellin_Synaptic_Org"/>
</dbReference>
<keyword evidence="6" id="KW-1185">Reference proteome</keyword>
<gene>
    <name evidence="5" type="ORF">OTU49_006315</name>
</gene>
<dbReference type="EMBL" id="JARKIK010000053">
    <property type="protein sequence ID" value="KAK8733476.1"/>
    <property type="molecule type" value="Genomic_DNA"/>
</dbReference>
<accession>A0AAW0X2S5</accession>
<comment type="caution">
    <text evidence="5">The sequence shown here is derived from an EMBL/GenBank/DDBJ whole genome shotgun (WGS) entry which is preliminary data.</text>
</comment>
<proteinExistence type="predicted"/>